<keyword evidence="4" id="KW-1185">Reference proteome</keyword>
<evidence type="ECO:0000313" key="3">
    <source>
        <dbReference type="EMBL" id="KAK7197887.1"/>
    </source>
</evidence>
<dbReference type="Gene3D" id="2.20.70.10">
    <property type="match status" value="1"/>
</dbReference>
<sequence>MNTGANDSGQVVPPAVSYVPPYRAHAHDYIKEQLATVSYPGLPTSAASRQAPVEPGTAPTPPPRPSVPHGQHRNGPNAAVLPMTPLAVPPPTHREATAPTQQQRLSAKEQAGPLHPPPPSVSPPPPYPAAATTTRQPTVAHVRPLQPEAPQQPAATPAEAAGPVLWQAPAESRYTPLPAPAPHSSPPTPTVVVAKEQQQQHQRPAVACPPASSSPMPASVMPVRLPELSVILARGRLSRVPDLSPDATGEEIYHAFCPDGDRYPSTTDPTRGGGGAVVVASPSLPPPHPQSASSRSSTVSLVAGGGAGGLPQHLELGRGVDTPSTHVDAWAATAAGPAPPQGQLPPGWERRVFHSATFYLDHISREAHEQEPWVVWWGRAGNTDAGSS</sequence>
<comment type="caution">
    <text evidence="3">The sequence shown here is derived from an EMBL/GenBank/DDBJ whole genome shotgun (WGS) entry which is preliminary data.</text>
</comment>
<feature type="domain" description="WW" evidence="2">
    <location>
        <begin position="342"/>
        <end position="374"/>
    </location>
</feature>
<dbReference type="PROSITE" id="PS50020">
    <property type="entry name" value="WW_DOMAIN_2"/>
    <property type="match status" value="1"/>
</dbReference>
<accession>A0AAW0EWI0</accession>
<dbReference type="EMBL" id="JAECZO010000123">
    <property type="protein sequence ID" value="KAK7197887.1"/>
    <property type="molecule type" value="Genomic_DNA"/>
</dbReference>
<reference evidence="3 4" key="1">
    <citation type="journal article" date="2021" name="MBio">
        <title>A New Model Trypanosomatid, Novymonas esmeraldas: Genomic Perception of Its 'Candidatus Pandoraea novymonadis' Endosymbiont.</title>
        <authorList>
            <person name="Zakharova A."/>
            <person name="Saura A."/>
            <person name="Butenko A."/>
            <person name="Podesvova L."/>
            <person name="Warmusova S."/>
            <person name="Kostygov A.Y."/>
            <person name="Nenarokova A."/>
            <person name="Lukes J."/>
            <person name="Opperdoes F.R."/>
            <person name="Yurchenko V."/>
        </authorList>
    </citation>
    <scope>NUCLEOTIDE SEQUENCE [LARGE SCALE GENOMIC DNA]</scope>
    <source>
        <strain evidence="3 4">E262AT.01</strain>
    </source>
</reference>
<dbReference type="Proteomes" id="UP001430356">
    <property type="component" value="Unassembled WGS sequence"/>
</dbReference>
<proteinExistence type="predicted"/>
<feature type="region of interest" description="Disordered" evidence="1">
    <location>
        <begin position="41"/>
        <end position="140"/>
    </location>
</feature>
<organism evidence="3 4">
    <name type="scientific">Novymonas esmeraldas</name>
    <dbReference type="NCBI Taxonomy" id="1808958"/>
    <lineage>
        <taxon>Eukaryota</taxon>
        <taxon>Discoba</taxon>
        <taxon>Euglenozoa</taxon>
        <taxon>Kinetoplastea</taxon>
        <taxon>Metakinetoplastina</taxon>
        <taxon>Trypanosomatida</taxon>
        <taxon>Trypanosomatidae</taxon>
        <taxon>Novymonas</taxon>
    </lineage>
</organism>
<evidence type="ECO:0000256" key="1">
    <source>
        <dbReference type="SAM" id="MobiDB-lite"/>
    </source>
</evidence>
<feature type="region of interest" description="Disordered" evidence="1">
    <location>
        <begin position="259"/>
        <end position="323"/>
    </location>
</feature>
<feature type="compositionally biased region" description="Pro residues" evidence="1">
    <location>
        <begin position="114"/>
        <end position="128"/>
    </location>
</feature>
<evidence type="ECO:0000259" key="2">
    <source>
        <dbReference type="PROSITE" id="PS50020"/>
    </source>
</evidence>
<name>A0AAW0EWI0_9TRYP</name>
<feature type="compositionally biased region" description="Low complexity" evidence="1">
    <location>
        <begin position="290"/>
        <end position="300"/>
    </location>
</feature>
<feature type="compositionally biased region" description="Low complexity" evidence="1">
    <location>
        <begin position="129"/>
        <end position="140"/>
    </location>
</feature>
<dbReference type="AlphaFoldDB" id="A0AAW0EWI0"/>
<evidence type="ECO:0000313" key="4">
    <source>
        <dbReference type="Proteomes" id="UP001430356"/>
    </source>
</evidence>
<dbReference type="InterPro" id="IPR001202">
    <property type="entry name" value="WW_dom"/>
</dbReference>
<protein>
    <recommendedName>
        <fullName evidence="2">WW domain-containing protein</fullName>
    </recommendedName>
</protein>
<gene>
    <name evidence="3" type="ORF">NESM_000743000</name>
</gene>